<keyword evidence="3" id="KW-1185">Reference proteome</keyword>
<evidence type="ECO:0000313" key="3">
    <source>
        <dbReference type="Proteomes" id="UP000501690"/>
    </source>
</evidence>
<accession>A0A4D6M3M1</accession>
<proteinExistence type="predicted"/>
<reference evidence="2 3" key="1">
    <citation type="submission" date="2019-04" db="EMBL/GenBank/DDBJ databases">
        <title>An improved genome assembly and genetic linkage map for asparagus bean, Vigna unguiculata ssp. sesquipedialis.</title>
        <authorList>
            <person name="Xia Q."/>
            <person name="Zhang R."/>
            <person name="Dong Y."/>
        </authorList>
    </citation>
    <scope>NUCLEOTIDE SEQUENCE [LARGE SCALE GENOMIC DNA]</scope>
    <source>
        <tissue evidence="2">Leaf</tissue>
    </source>
</reference>
<feature type="region of interest" description="Disordered" evidence="1">
    <location>
        <begin position="112"/>
        <end position="131"/>
    </location>
</feature>
<name>A0A4D6M3M1_VIGUN</name>
<evidence type="ECO:0000256" key="1">
    <source>
        <dbReference type="SAM" id="MobiDB-lite"/>
    </source>
</evidence>
<gene>
    <name evidence="2" type="ORF">DEO72_LG6g539</name>
</gene>
<feature type="compositionally biased region" description="Low complexity" evidence="1">
    <location>
        <begin position="264"/>
        <end position="299"/>
    </location>
</feature>
<protein>
    <submittedName>
        <fullName evidence="2">Uncharacterized protein</fullName>
    </submittedName>
</protein>
<organism evidence="2 3">
    <name type="scientific">Vigna unguiculata</name>
    <name type="common">Cowpea</name>
    <dbReference type="NCBI Taxonomy" id="3917"/>
    <lineage>
        <taxon>Eukaryota</taxon>
        <taxon>Viridiplantae</taxon>
        <taxon>Streptophyta</taxon>
        <taxon>Embryophyta</taxon>
        <taxon>Tracheophyta</taxon>
        <taxon>Spermatophyta</taxon>
        <taxon>Magnoliopsida</taxon>
        <taxon>eudicotyledons</taxon>
        <taxon>Gunneridae</taxon>
        <taxon>Pentapetalae</taxon>
        <taxon>rosids</taxon>
        <taxon>fabids</taxon>
        <taxon>Fabales</taxon>
        <taxon>Fabaceae</taxon>
        <taxon>Papilionoideae</taxon>
        <taxon>50 kb inversion clade</taxon>
        <taxon>NPAAA clade</taxon>
        <taxon>indigoferoid/millettioid clade</taxon>
        <taxon>Phaseoleae</taxon>
        <taxon>Vigna</taxon>
    </lineage>
</organism>
<dbReference type="Proteomes" id="UP000501690">
    <property type="component" value="Linkage Group LG6"/>
</dbReference>
<sequence length="379" mass="42294">MKWEKNCHDLWFCWDWKLKSKFEGDIESDLWAIVDESQYYFIGLSPIICDNDGVEDVVWSLFLNCCRCLGEDQPAVEGDGQQEVVLGGENEGNDNEDGGIESYHNVNGDVKEEVDVESESQSPNNGDGDTGEEVVVEVGIEAHDNVNGMANEKAFVHGEEDLADNVNDEAYEDHVVECEIEAKHVFGDGEGEVGGEDPVVECEVEVEHIVRDGEEELGGKIDNEEDDEYEVSSWTKSEGDVMSGDELYDVRIERDDMEDELYDPSQPVQPTETQPSQPVQPTQTQASQPLQPTQTQPSQITGRAPILLSQPQQGNMITQGTQIPLPSQPTQISSFNVVDPPTRPNYREKLSYRKGPISKQQGPNFNHFAAVFCFFKLNV</sequence>
<feature type="region of interest" description="Disordered" evidence="1">
    <location>
        <begin position="216"/>
        <end position="245"/>
    </location>
</feature>
<feature type="region of interest" description="Disordered" evidence="1">
    <location>
        <begin position="85"/>
        <end position="104"/>
    </location>
</feature>
<feature type="region of interest" description="Disordered" evidence="1">
    <location>
        <begin position="261"/>
        <end position="300"/>
    </location>
</feature>
<feature type="region of interest" description="Disordered" evidence="1">
    <location>
        <begin position="317"/>
        <end position="344"/>
    </location>
</feature>
<feature type="compositionally biased region" description="Polar residues" evidence="1">
    <location>
        <begin position="317"/>
        <end position="336"/>
    </location>
</feature>
<dbReference type="AlphaFoldDB" id="A0A4D6M3M1"/>
<dbReference type="EMBL" id="CP039350">
    <property type="protein sequence ID" value="QCD95842.1"/>
    <property type="molecule type" value="Genomic_DNA"/>
</dbReference>
<evidence type="ECO:0000313" key="2">
    <source>
        <dbReference type="EMBL" id="QCD95842.1"/>
    </source>
</evidence>